<evidence type="ECO:0000256" key="5">
    <source>
        <dbReference type="ARBA" id="ARBA00023002"/>
    </source>
</evidence>
<keyword evidence="6 8" id="KW-0408">Iron</keyword>
<dbReference type="FunFam" id="1.10.630.10:FF:000018">
    <property type="entry name" value="Cytochrome P450 monooxygenase"/>
    <property type="match status" value="1"/>
</dbReference>
<dbReference type="GO" id="GO:0004497">
    <property type="term" value="F:monooxygenase activity"/>
    <property type="evidence" value="ECO:0007669"/>
    <property type="project" value="UniProtKB-KW"/>
</dbReference>
<dbReference type="GO" id="GO:0016705">
    <property type="term" value="F:oxidoreductase activity, acting on paired donors, with incorporation or reduction of molecular oxygen"/>
    <property type="evidence" value="ECO:0007669"/>
    <property type="project" value="InterPro"/>
</dbReference>
<keyword evidence="4 8" id="KW-0479">Metal-binding</keyword>
<comment type="cofactor">
    <cofactor evidence="1">
        <name>heme</name>
        <dbReference type="ChEBI" id="CHEBI:30413"/>
    </cofactor>
</comment>
<comment type="similarity">
    <text evidence="2 8">Belongs to the cytochrome P450 family.</text>
</comment>
<organism evidence="9 10">
    <name type="scientific">Spongiibacter nanhainus</name>
    <dbReference type="NCBI Taxonomy" id="2794344"/>
    <lineage>
        <taxon>Bacteria</taxon>
        <taxon>Pseudomonadati</taxon>
        <taxon>Pseudomonadota</taxon>
        <taxon>Gammaproteobacteria</taxon>
        <taxon>Cellvibrionales</taxon>
        <taxon>Spongiibacteraceae</taxon>
        <taxon>Spongiibacter</taxon>
    </lineage>
</organism>
<dbReference type="Pfam" id="PF00067">
    <property type="entry name" value="p450"/>
    <property type="match status" value="1"/>
</dbReference>
<evidence type="ECO:0000256" key="6">
    <source>
        <dbReference type="ARBA" id="ARBA00023004"/>
    </source>
</evidence>
<proteinExistence type="inferred from homology"/>
<dbReference type="InterPro" id="IPR017972">
    <property type="entry name" value="Cyt_P450_CS"/>
</dbReference>
<evidence type="ECO:0000256" key="2">
    <source>
        <dbReference type="ARBA" id="ARBA00010617"/>
    </source>
</evidence>
<dbReference type="GO" id="GO:0005506">
    <property type="term" value="F:iron ion binding"/>
    <property type="evidence" value="ECO:0007669"/>
    <property type="project" value="InterPro"/>
</dbReference>
<gene>
    <name evidence="9" type="ORF">I6N98_16205</name>
</gene>
<reference evidence="9 10" key="1">
    <citation type="submission" date="2020-12" db="EMBL/GenBank/DDBJ databases">
        <authorList>
            <person name="Shan Y."/>
        </authorList>
    </citation>
    <scope>NUCLEOTIDE SEQUENCE [LARGE SCALE GENOMIC DNA]</scope>
    <source>
        <strain evidence="10">csc3.9</strain>
    </source>
</reference>
<evidence type="ECO:0000313" key="10">
    <source>
        <dbReference type="Proteomes" id="UP000596063"/>
    </source>
</evidence>
<dbReference type="InterPro" id="IPR002397">
    <property type="entry name" value="Cyt_P450_B"/>
</dbReference>
<dbReference type="AlphaFoldDB" id="A0A7T4QZV9"/>
<dbReference type="PROSITE" id="PS00086">
    <property type="entry name" value="CYTOCHROME_P450"/>
    <property type="match status" value="1"/>
</dbReference>
<keyword evidence="3 8" id="KW-0349">Heme</keyword>
<keyword evidence="7 8" id="KW-0503">Monooxygenase</keyword>
<dbReference type="PRINTS" id="PR00359">
    <property type="entry name" value="BP450"/>
</dbReference>
<protein>
    <submittedName>
        <fullName evidence="9">Cytochrome P450</fullName>
    </submittedName>
</protein>
<evidence type="ECO:0000256" key="3">
    <source>
        <dbReference type="ARBA" id="ARBA00022617"/>
    </source>
</evidence>
<dbReference type="SUPFAM" id="SSF48264">
    <property type="entry name" value="Cytochrome P450"/>
    <property type="match status" value="1"/>
</dbReference>
<dbReference type="GO" id="GO:0020037">
    <property type="term" value="F:heme binding"/>
    <property type="evidence" value="ECO:0007669"/>
    <property type="project" value="InterPro"/>
</dbReference>
<dbReference type="InterPro" id="IPR001128">
    <property type="entry name" value="Cyt_P450"/>
</dbReference>
<dbReference type="EMBL" id="CP066167">
    <property type="protein sequence ID" value="QQD17863.1"/>
    <property type="molecule type" value="Genomic_DNA"/>
</dbReference>
<dbReference type="InterPro" id="IPR036396">
    <property type="entry name" value="Cyt_P450_sf"/>
</dbReference>
<dbReference type="CDD" id="cd11033">
    <property type="entry name" value="CYP142-like"/>
    <property type="match status" value="1"/>
</dbReference>
<accession>A0A7T4QZV9</accession>
<dbReference type="PANTHER" id="PTHR46696">
    <property type="entry name" value="P450, PUTATIVE (EUROFUNG)-RELATED"/>
    <property type="match status" value="1"/>
</dbReference>
<dbReference type="RefSeq" id="WP_198569362.1">
    <property type="nucleotide sequence ID" value="NZ_CP066167.1"/>
</dbReference>
<evidence type="ECO:0000256" key="1">
    <source>
        <dbReference type="ARBA" id="ARBA00001971"/>
    </source>
</evidence>
<dbReference type="PANTHER" id="PTHR46696:SF1">
    <property type="entry name" value="CYTOCHROME P450 YJIB-RELATED"/>
    <property type="match status" value="1"/>
</dbReference>
<evidence type="ECO:0000313" key="9">
    <source>
        <dbReference type="EMBL" id="QQD17863.1"/>
    </source>
</evidence>
<name>A0A7T4QZV9_9GAMM</name>
<dbReference type="PRINTS" id="PR00385">
    <property type="entry name" value="P450"/>
</dbReference>
<evidence type="ECO:0000256" key="8">
    <source>
        <dbReference type="RuleBase" id="RU000461"/>
    </source>
</evidence>
<keyword evidence="10" id="KW-1185">Reference proteome</keyword>
<sequence>MSSSKANTILSEPLGYANPEAIRSKLDELRTTEPVCWVEPEDIRPYWAITRYDDIRYIESHPELFSAEPRAVLILEALEKENQERFGEIMGVKTLVHMEGERHMALRKITRDWFMPTNIAKLRGHVAELAEGFIQRMRDKGGECDFAADIAFWYPLRVVLQLIGIPEQDEAQILRLTQQLFAPESFATDDKDTMTVFLETVTEMGGYFSALAADRRQNPGDDIASILSNAKLDGELIDDFTLTSYFVLLATAGHDTTSASLAGGLQALLTHPEQHQKLLAEPALMPQAADEMIRWVTPVKHFARTVLADTEIRGVPIKKGDTVAMFFESGNRDAEAIERPLEFDVTRKASKHIAFGYGRHNCLGMHLARMEVETFMRLLLPQLESIELNGEPSFIPSHFVSGLSSLPIKYRFKA</sequence>
<keyword evidence="5 8" id="KW-0560">Oxidoreductase</keyword>
<dbReference type="Gene3D" id="1.10.630.10">
    <property type="entry name" value="Cytochrome P450"/>
    <property type="match status" value="1"/>
</dbReference>
<dbReference type="KEGG" id="snan:I6N98_16205"/>
<evidence type="ECO:0000256" key="4">
    <source>
        <dbReference type="ARBA" id="ARBA00022723"/>
    </source>
</evidence>
<evidence type="ECO:0000256" key="7">
    <source>
        <dbReference type="ARBA" id="ARBA00023033"/>
    </source>
</evidence>
<dbReference type="Proteomes" id="UP000596063">
    <property type="component" value="Chromosome"/>
</dbReference>